<dbReference type="SUPFAM" id="SSF103506">
    <property type="entry name" value="Mitochondrial carrier"/>
    <property type="match status" value="1"/>
</dbReference>
<sequence>MSLNSGSQSVTVLDIDAEMKQTDIQQPRQISRRNKTIAAISSAAATSLLMTPFDVIKTRMQTQAPPEPLFQPSIGSGSGTSCCQTKQIVSQEGVACRYDPRVEGTKAGSSRIPSSRTSAPFSSAGSGSSRPRVVQQSARTSANHMSGAACIYPDKNVAARELKQIQNHNRLSGLWDGVIKVGRSEGIRGLWRGLTPTLVMTVPSQLTYMTCYDLFRTNILALRPPATTSSSPSLSNVSGYHMMASLTSGALARSISATLVTPLELIRTRLQASSTSHKLSTTFANLRVEVMNKGPRVLFRGLVPTLYRDVPFSAIYFTGYESMKLVLSGAGFGERRDDSLRRQDFAVAFLSGATSGFVAAIFTQPFDVIKTRLQAFEHQTTGRSNANVPKTTMQVWRQIMQTEGAKGLMRGVSPRVAKVAPACGVMISCFELVARGLDEYC</sequence>
<keyword evidence="8" id="KW-0496">Mitochondrion</keyword>
<dbReference type="InterPro" id="IPR045315">
    <property type="entry name" value="Mtm1-like"/>
</dbReference>
<accession>A0A316VMK1</accession>
<keyword evidence="3 11" id="KW-0813">Transport</keyword>
<evidence type="ECO:0000256" key="7">
    <source>
        <dbReference type="ARBA" id="ARBA00022989"/>
    </source>
</evidence>
<feature type="repeat" description="Solcar" evidence="10">
    <location>
        <begin position="343"/>
        <end position="436"/>
    </location>
</feature>
<feature type="compositionally biased region" description="Polar residues" evidence="12">
    <location>
        <begin position="107"/>
        <end position="117"/>
    </location>
</feature>
<dbReference type="Proteomes" id="UP000245771">
    <property type="component" value="Unassembled WGS sequence"/>
</dbReference>
<dbReference type="PANTHER" id="PTHR45760:SF2">
    <property type="entry name" value="FI19922P1-RELATED"/>
    <property type="match status" value="1"/>
</dbReference>
<dbReference type="Pfam" id="PF00153">
    <property type="entry name" value="Mito_carr"/>
    <property type="match status" value="4"/>
</dbReference>
<dbReference type="GO" id="GO:0005743">
    <property type="term" value="C:mitochondrial inner membrane"/>
    <property type="evidence" value="ECO:0007669"/>
    <property type="project" value="UniProtKB-SubCell"/>
</dbReference>
<comment type="similarity">
    <text evidence="2 11">Belongs to the mitochondrial carrier (TC 2.A.29) family.</text>
</comment>
<keyword evidence="7" id="KW-1133">Transmembrane helix</keyword>
<dbReference type="OrthoDB" id="1747031at2759"/>
<keyword evidence="4 10" id="KW-0812">Transmembrane</keyword>
<evidence type="ECO:0000256" key="11">
    <source>
        <dbReference type="RuleBase" id="RU000488"/>
    </source>
</evidence>
<comment type="subcellular location">
    <subcellularLocation>
        <location evidence="1">Mitochondrion inner membrane</location>
        <topology evidence="1">Multi-pass membrane protein</topology>
    </subcellularLocation>
</comment>
<evidence type="ECO:0000256" key="4">
    <source>
        <dbReference type="ARBA" id="ARBA00022692"/>
    </source>
</evidence>
<evidence type="ECO:0000256" key="9">
    <source>
        <dbReference type="ARBA" id="ARBA00023136"/>
    </source>
</evidence>
<evidence type="ECO:0000256" key="6">
    <source>
        <dbReference type="ARBA" id="ARBA00022792"/>
    </source>
</evidence>
<dbReference type="GO" id="GO:1990542">
    <property type="term" value="P:mitochondrial transmembrane transport"/>
    <property type="evidence" value="ECO:0007669"/>
    <property type="project" value="InterPro"/>
</dbReference>
<dbReference type="PRINTS" id="PR00926">
    <property type="entry name" value="MITOCARRIER"/>
</dbReference>
<gene>
    <name evidence="13" type="ORF">FA14DRAFT_159586</name>
</gene>
<evidence type="ECO:0000256" key="8">
    <source>
        <dbReference type="ARBA" id="ARBA00023128"/>
    </source>
</evidence>
<feature type="repeat" description="Solcar" evidence="10">
    <location>
        <begin position="134"/>
        <end position="218"/>
    </location>
</feature>
<dbReference type="GeneID" id="37020066"/>
<reference evidence="13 14" key="1">
    <citation type="journal article" date="2018" name="Mol. Biol. Evol.">
        <title>Broad Genomic Sampling Reveals a Smut Pathogenic Ancestry of the Fungal Clade Ustilaginomycotina.</title>
        <authorList>
            <person name="Kijpornyongpan T."/>
            <person name="Mondo S.J."/>
            <person name="Barry K."/>
            <person name="Sandor L."/>
            <person name="Lee J."/>
            <person name="Lipzen A."/>
            <person name="Pangilinan J."/>
            <person name="LaButti K."/>
            <person name="Hainaut M."/>
            <person name="Henrissat B."/>
            <person name="Grigoriev I.V."/>
            <person name="Spatafora J.W."/>
            <person name="Aime M.C."/>
        </authorList>
    </citation>
    <scope>NUCLEOTIDE SEQUENCE [LARGE SCALE GENOMIC DNA]</scope>
    <source>
        <strain evidence="13 14">MCA 3882</strain>
    </source>
</reference>
<dbReference type="FunCoup" id="A0A316VMK1">
    <property type="interactions" value="327"/>
</dbReference>
<evidence type="ECO:0000256" key="2">
    <source>
        <dbReference type="ARBA" id="ARBA00006375"/>
    </source>
</evidence>
<feature type="repeat" description="Solcar" evidence="10">
    <location>
        <begin position="240"/>
        <end position="326"/>
    </location>
</feature>
<evidence type="ECO:0000313" key="14">
    <source>
        <dbReference type="Proteomes" id="UP000245771"/>
    </source>
</evidence>
<dbReference type="Gene3D" id="1.50.40.10">
    <property type="entry name" value="Mitochondrial carrier domain"/>
    <property type="match status" value="2"/>
</dbReference>
<dbReference type="InterPro" id="IPR023395">
    <property type="entry name" value="MCP_dom_sf"/>
</dbReference>
<evidence type="ECO:0000256" key="12">
    <source>
        <dbReference type="SAM" id="MobiDB-lite"/>
    </source>
</evidence>
<feature type="compositionally biased region" description="Low complexity" evidence="12">
    <location>
        <begin position="118"/>
        <end position="134"/>
    </location>
</feature>
<dbReference type="RefSeq" id="XP_025357935.1">
    <property type="nucleotide sequence ID" value="XM_025498285.1"/>
</dbReference>
<protein>
    <submittedName>
        <fullName evidence="13">Mitochondrial carrier</fullName>
    </submittedName>
</protein>
<dbReference type="InterPro" id="IPR002067">
    <property type="entry name" value="MCP"/>
</dbReference>
<evidence type="ECO:0000256" key="5">
    <source>
        <dbReference type="ARBA" id="ARBA00022737"/>
    </source>
</evidence>
<evidence type="ECO:0000256" key="3">
    <source>
        <dbReference type="ARBA" id="ARBA00022448"/>
    </source>
</evidence>
<keyword evidence="9 10" id="KW-0472">Membrane</keyword>
<name>A0A316VMK1_9BASI</name>
<evidence type="ECO:0000256" key="10">
    <source>
        <dbReference type="PROSITE-ProRule" id="PRU00282"/>
    </source>
</evidence>
<evidence type="ECO:0000256" key="1">
    <source>
        <dbReference type="ARBA" id="ARBA00004448"/>
    </source>
</evidence>
<feature type="region of interest" description="Disordered" evidence="12">
    <location>
        <begin position="103"/>
        <end position="141"/>
    </location>
</feature>
<dbReference type="PROSITE" id="PS50920">
    <property type="entry name" value="SOLCAR"/>
    <property type="match status" value="3"/>
</dbReference>
<keyword evidence="6" id="KW-0999">Mitochondrion inner membrane</keyword>
<dbReference type="InterPro" id="IPR018108">
    <property type="entry name" value="MCP_transmembrane"/>
</dbReference>
<dbReference type="InParanoid" id="A0A316VMK1"/>
<keyword evidence="14" id="KW-1185">Reference proteome</keyword>
<dbReference type="PANTHER" id="PTHR45760">
    <property type="entry name" value="FI19922P1-RELATED"/>
    <property type="match status" value="1"/>
</dbReference>
<dbReference type="AlphaFoldDB" id="A0A316VMK1"/>
<evidence type="ECO:0000313" key="13">
    <source>
        <dbReference type="EMBL" id="PWN37633.1"/>
    </source>
</evidence>
<dbReference type="STRING" id="1280837.A0A316VMK1"/>
<proteinExistence type="inferred from homology"/>
<keyword evidence="5" id="KW-0677">Repeat</keyword>
<dbReference type="EMBL" id="KZ819602">
    <property type="protein sequence ID" value="PWN37633.1"/>
    <property type="molecule type" value="Genomic_DNA"/>
</dbReference>
<organism evidence="13 14">
    <name type="scientific">Meira miltonrushii</name>
    <dbReference type="NCBI Taxonomy" id="1280837"/>
    <lineage>
        <taxon>Eukaryota</taxon>
        <taxon>Fungi</taxon>
        <taxon>Dikarya</taxon>
        <taxon>Basidiomycota</taxon>
        <taxon>Ustilaginomycotina</taxon>
        <taxon>Exobasidiomycetes</taxon>
        <taxon>Exobasidiales</taxon>
        <taxon>Brachybasidiaceae</taxon>
        <taxon>Meira</taxon>
    </lineage>
</organism>